<dbReference type="SUPFAM" id="SSF56300">
    <property type="entry name" value="Metallo-dependent phosphatases"/>
    <property type="match status" value="1"/>
</dbReference>
<dbReference type="InterPro" id="IPR006146">
    <property type="entry name" value="5'-Nucleotdase_CS"/>
</dbReference>
<reference evidence="2 3" key="1">
    <citation type="submission" date="2021-07" db="EMBL/GenBank/DDBJ databases">
        <title>Paenibacillus radiodurans sp. nov., isolated from the southeastern edge of Tengger Desert.</title>
        <authorList>
            <person name="Zhang G."/>
        </authorList>
    </citation>
    <scope>NUCLEOTIDE SEQUENCE [LARGE SCALE GENOMIC DNA]</scope>
    <source>
        <strain evidence="2 3">CCM 7311</strain>
    </source>
</reference>
<dbReference type="EMBL" id="JAHZIK010000100">
    <property type="protein sequence ID" value="MBW7453659.1"/>
    <property type="molecule type" value="Genomic_DNA"/>
</dbReference>
<gene>
    <name evidence="2" type="ORF">K0U00_06370</name>
</gene>
<sequence>MYGRATNHFKWIPPGEIEMENQMCEVVLLETSDLHGVVLPRSYADQSAIGQGLARIASIVREMRQINPQTLLIDNGDCLQGTPLTYYHAKVNDTAANPVVACMNALSYDAAVLGNHEFNYGMPYLRGAVEASSFPWLSANTMDAETGAPLFGKPYIVREMPNGLRIGVLGLTTSYIPNWEHPQHIKGIQFGDAVEAARQWVNRLRREERADVVIVSYHGGFERDPITGDATEP</sequence>
<feature type="non-terminal residue" evidence="2">
    <location>
        <position position="233"/>
    </location>
</feature>
<evidence type="ECO:0000259" key="1">
    <source>
        <dbReference type="Pfam" id="PF00149"/>
    </source>
</evidence>
<dbReference type="PROSITE" id="PS00786">
    <property type="entry name" value="5_NUCLEOTIDASE_2"/>
    <property type="match status" value="1"/>
</dbReference>
<dbReference type="Pfam" id="PF00149">
    <property type="entry name" value="Metallophos"/>
    <property type="match status" value="1"/>
</dbReference>
<dbReference type="InterPro" id="IPR029052">
    <property type="entry name" value="Metallo-depent_PP-like"/>
</dbReference>
<evidence type="ECO:0000313" key="2">
    <source>
        <dbReference type="EMBL" id="MBW7453659.1"/>
    </source>
</evidence>
<dbReference type="InterPro" id="IPR006179">
    <property type="entry name" value="5_nucleotidase/apyrase"/>
</dbReference>
<organism evidence="2 3">
    <name type="scientific">Paenibacillus sepulcri</name>
    <dbReference type="NCBI Taxonomy" id="359917"/>
    <lineage>
        <taxon>Bacteria</taxon>
        <taxon>Bacillati</taxon>
        <taxon>Bacillota</taxon>
        <taxon>Bacilli</taxon>
        <taxon>Bacillales</taxon>
        <taxon>Paenibacillaceae</taxon>
        <taxon>Paenibacillus</taxon>
    </lineage>
</organism>
<dbReference type="PANTHER" id="PTHR11575:SF6">
    <property type="entry name" value="2',3'-CYCLIC-NUCLEOTIDE 2'-PHOSPHODIESTERASE_3'-NUCLEOTIDASE"/>
    <property type="match status" value="1"/>
</dbReference>
<name>A0ABS7BYD3_9BACL</name>
<protein>
    <submittedName>
        <fullName evidence="2">Metallophosphoesterase</fullName>
    </submittedName>
</protein>
<feature type="domain" description="Calcineurin-like phosphoesterase" evidence="1">
    <location>
        <begin position="30"/>
        <end position="222"/>
    </location>
</feature>
<dbReference type="Gene3D" id="3.60.21.10">
    <property type="match status" value="1"/>
</dbReference>
<keyword evidence="3" id="KW-1185">Reference proteome</keyword>
<accession>A0ABS7BYD3</accession>
<dbReference type="InterPro" id="IPR004843">
    <property type="entry name" value="Calcineurin-like_PHP"/>
</dbReference>
<dbReference type="PANTHER" id="PTHR11575">
    <property type="entry name" value="5'-NUCLEOTIDASE-RELATED"/>
    <property type="match status" value="1"/>
</dbReference>
<proteinExistence type="predicted"/>
<dbReference type="Proteomes" id="UP001519887">
    <property type="component" value="Unassembled WGS sequence"/>
</dbReference>
<evidence type="ECO:0000313" key="3">
    <source>
        <dbReference type="Proteomes" id="UP001519887"/>
    </source>
</evidence>
<comment type="caution">
    <text evidence="2">The sequence shown here is derived from an EMBL/GenBank/DDBJ whole genome shotgun (WGS) entry which is preliminary data.</text>
</comment>